<comment type="similarity">
    <text evidence="1">Belongs to the HdrC family.</text>
</comment>
<proteinExistence type="inferred from homology"/>
<feature type="domain" description="4Fe-4S ferredoxin-type" evidence="7">
    <location>
        <begin position="63"/>
        <end position="97"/>
    </location>
</feature>
<dbReference type="KEGG" id="mel:Metbo_1250"/>
<gene>
    <name evidence="8" type="ordered locus">Metbo_1250</name>
</gene>
<evidence type="ECO:0000256" key="3">
    <source>
        <dbReference type="ARBA" id="ARBA00022723"/>
    </source>
</evidence>
<dbReference type="AlphaFoldDB" id="F0T6X2"/>
<dbReference type="Pfam" id="PF13183">
    <property type="entry name" value="Fer4_8"/>
    <property type="match status" value="1"/>
</dbReference>
<keyword evidence="9" id="KW-1185">Reference proteome</keyword>
<organism evidence="8 9">
    <name type="scientific">Methanobacterium lacus (strain AL-21)</name>
    <dbReference type="NCBI Taxonomy" id="877455"/>
    <lineage>
        <taxon>Archaea</taxon>
        <taxon>Methanobacteriati</taxon>
        <taxon>Methanobacteriota</taxon>
        <taxon>Methanomada group</taxon>
        <taxon>Methanobacteria</taxon>
        <taxon>Methanobacteriales</taxon>
        <taxon>Methanobacteriaceae</taxon>
        <taxon>Methanobacterium</taxon>
    </lineage>
</organism>
<name>F0T6X2_METLA</name>
<dbReference type="GO" id="GO:0005886">
    <property type="term" value="C:plasma membrane"/>
    <property type="evidence" value="ECO:0007669"/>
    <property type="project" value="TreeGrafter"/>
</dbReference>
<evidence type="ECO:0000313" key="8">
    <source>
        <dbReference type="EMBL" id="ADZ09492.1"/>
    </source>
</evidence>
<dbReference type="GO" id="GO:0046872">
    <property type="term" value="F:metal ion binding"/>
    <property type="evidence" value="ECO:0007669"/>
    <property type="project" value="UniProtKB-KW"/>
</dbReference>
<dbReference type="InterPro" id="IPR017900">
    <property type="entry name" value="4Fe4S_Fe_S_CS"/>
</dbReference>
<dbReference type="STRING" id="877455.Metbo_1250"/>
<dbReference type="RefSeq" id="WP_013644843.1">
    <property type="nucleotide sequence ID" value="NC_015216.1"/>
</dbReference>
<dbReference type="GeneID" id="10277701"/>
<dbReference type="InterPro" id="IPR017896">
    <property type="entry name" value="4Fe4S_Fe-S-bd"/>
</dbReference>
<dbReference type="SUPFAM" id="SSF46548">
    <property type="entry name" value="alpha-helical ferredoxin"/>
    <property type="match status" value="1"/>
</dbReference>
<dbReference type="EMBL" id="CP002551">
    <property type="protein sequence ID" value="ADZ09492.1"/>
    <property type="molecule type" value="Genomic_DNA"/>
</dbReference>
<keyword evidence="6" id="KW-0411">Iron-sulfur</keyword>
<dbReference type="PANTHER" id="PTHR43255">
    <property type="entry name" value="IRON-SULFUR-BINDING OXIDOREDUCTASE FADF-RELATED-RELATED"/>
    <property type="match status" value="1"/>
</dbReference>
<dbReference type="NCBIfam" id="NF041890">
    <property type="entry name" value="hdrC_Methbact"/>
    <property type="match status" value="1"/>
</dbReference>
<dbReference type="Proteomes" id="UP000007490">
    <property type="component" value="Chromosome"/>
</dbReference>
<accession>F0T6X2</accession>
<dbReference type="InterPro" id="IPR051460">
    <property type="entry name" value="HdrC_iron-sulfur_subunit"/>
</dbReference>
<protein>
    <submittedName>
        <fullName evidence="8">Heterodisulfide reductase subunit C, HdrC2</fullName>
    </submittedName>
</protein>
<keyword evidence="4" id="KW-0560">Oxidoreductase</keyword>
<dbReference type="PANTHER" id="PTHR43255:SF1">
    <property type="entry name" value="IRON-SULFUR-BINDING OXIDOREDUCTASE FADF-RELATED"/>
    <property type="match status" value="1"/>
</dbReference>
<evidence type="ECO:0000256" key="1">
    <source>
        <dbReference type="ARBA" id="ARBA00007097"/>
    </source>
</evidence>
<sequence length="195" mass="21948">MRTIKLKKDPLKLLNDVLKHLKASPELGIFKCVQCGMCSSVCPAAKRTDYDPKEMLGRVLQDDETVVDDDTIWYCFSCYTCNSVCPSGNNACEVNQILRQMAIDKGDVQRIESFTPYGDSFMKKGIGTIPEKYYEDMVSDSGPECMNIKMDIQNIRSSLGLGNYILPDDAVNEIDLILKNSGFMERIEMIKGCKK</sequence>
<evidence type="ECO:0000256" key="6">
    <source>
        <dbReference type="ARBA" id="ARBA00023014"/>
    </source>
</evidence>
<keyword evidence="2" id="KW-0004">4Fe-4S</keyword>
<evidence type="ECO:0000256" key="5">
    <source>
        <dbReference type="ARBA" id="ARBA00023004"/>
    </source>
</evidence>
<dbReference type="InterPro" id="IPR009051">
    <property type="entry name" value="Helical_ferredxn"/>
</dbReference>
<dbReference type="GO" id="GO:0016491">
    <property type="term" value="F:oxidoreductase activity"/>
    <property type="evidence" value="ECO:0007669"/>
    <property type="project" value="UniProtKB-KW"/>
</dbReference>
<evidence type="ECO:0000259" key="7">
    <source>
        <dbReference type="PROSITE" id="PS51379"/>
    </source>
</evidence>
<dbReference type="Gene3D" id="1.10.1060.10">
    <property type="entry name" value="Alpha-helical ferredoxin"/>
    <property type="match status" value="1"/>
</dbReference>
<dbReference type="OrthoDB" id="144910at2157"/>
<dbReference type="PROSITE" id="PS51379">
    <property type="entry name" value="4FE4S_FER_2"/>
    <property type="match status" value="2"/>
</dbReference>
<evidence type="ECO:0000256" key="4">
    <source>
        <dbReference type="ARBA" id="ARBA00023002"/>
    </source>
</evidence>
<evidence type="ECO:0000313" key="9">
    <source>
        <dbReference type="Proteomes" id="UP000007490"/>
    </source>
</evidence>
<dbReference type="GO" id="GO:0051539">
    <property type="term" value="F:4 iron, 4 sulfur cluster binding"/>
    <property type="evidence" value="ECO:0007669"/>
    <property type="project" value="UniProtKB-KW"/>
</dbReference>
<reference evidence="8 9" key="2">
    <citation type="journal article" date="2014" name="Int. J. Syst. Evol. Microbiol.">
        <title>Methanobacterium paludis sp. nov. and a novel strain of Methanobacterium lacus isolated from northern peatlands.</title>
        <authorList>
            <person name="Cadillo-Quiroz H."/>
            <person name="Brauer S.L."/>
            <person name="Goodson N."/>
            <person name="Yavitt J.B."/>
            <person name="Zinder S.H."/>
        </authorList>
    </citation>
    <scope>NUCLEOTIDE SEQUENCE [LARGE SCALE GENOMIC DNA]</scope>
    <source>
        <strain evidence="8 9">AL-21</strain>
    </source>
</reference>
<evidence type="ECO:0000256" key="2">
    <source>
        <dbReference type="ARBA" id="ARBA00022485"/>
    </source>
</evidence>
<dbReference type="eggNOG" id="arCOG00965">
    <property type="taxonomic scope" value="Archaea"/>
</dbReference>
<dbReference type="PROSITE" id="PS00198">
    <property type="entry name" value="4FE4S_FER_1"/>
    <property type="match status" value="1"/>
</dbReference>
<feature type="domain" description="4Fe-4S ferredoxin-type" evidence="7">
    <location>
        <begin position="23"/>
        <end position="53"/>
    </location>
</feature>
<reference evidence="9" key="1">
    <citation type="submission" date="2011-02" db="EMBL/GenBank/DDBJ databases">
        <title>Complete sequence of Methanobacterium sp. AL-21.</title>
        <authorList>
            <consortium name="US DOE Joint Genome Institute"/>
            <person name="Lucas S."/>
            <person name="Copeland A."/>
            <person name="Lapidus A."/>
            <person name="Cheng J.-F."/>
            <person name="Goodwin L."/>
            <person name="Pitluck S."/>
            <person name="Chertkov O."/>
            <person name="Detter J.C."/>
            <person name="Han C."/>
            <person name="Tapia R."/>
            <person name="Land M."/>
            <person name="Hauser L."/>
            <person name="Kyrpides N."/>
            <person name="Ivanova N."/>
            <person name="Mikhailova N."/>
            <person name="Pagani I."/>
            <person name="Cadillo-Quiroz H."/>
            <person name="Imachi H."/>
            <person name="Zinder S."/>
            <person name="Liu W."/>
            <person name="Woyke T."/>
        </authorList>
    </citation>
    <scope>NUCLEOTIDE SEQUENCE [LARGE SCALE GENOMIC DNA]</scope>
    <source>
        <strain evidence="9">AL-21</strain>
    </source>
</reference>
<keyword evidence="3" id="KW-0479">Metal-binding</keyword>
<dbReference type="HOGENOM" id="CLU_100474_0_0_2"/>
<keyword evidence="5" id="KW-0408">Iron</keyword>